<dbReference type="Gene3D" id="1.10.10.60">
    <property type="entry name" value="Homeodomain-like"/>
    <property type="match status" value="2"/>
</dbReference>
<dbReference type="GO" id="GO:0005634">
    <property type="term" value="C:nucleus"/>
    <property type="evidence" value="ECO:0007669"/>
    <property type="project" value="UniProtKB-SubCell"/>
</dbReference>
<accession>A0AA41UVS9</accession>
<feature type="compositionally biased region" description="Basic and acidic residues" evidence="4">
    <location>
        <begin position="213"/>
        <end position="228"/>
    </location>
</feature>
<evidence type="ECO:0000256" key="4">
    <source>
        <dbReference type="SAM" id="MobiDB-lite"/>
    </source>
</evidence>
<keyword evidence="3" id="KW-0539">Nucleus</keyword>
<dbReference type="SUPFAM" id="SSF46689">
    <property type="entry name" value="Homeodomain-like"/>
    <property type="match status" value="1"/>
</dbReference>
<dbReference type="InterPro" id="IPR015495">
    <property type="entry name" value="Myb_TF_plants"/>
</dbReference>
<name>A0AA41UVS9_PAPNU</name>
<dbReference type="AlphaFoldDB" id="A0AA41UVS9"/>
<keyword evidence="2" id="KW-0238">DNA-binding</keyword>
<evidence type="ECO:0000259" key="6">
    <source>
        <dbReference type="PROSITE" id="PS51294"/>
    </source>
</evidence>
<feature type="region of interest" description="Disordered" evidence="4">
    <location>
        <begin position="200"/>
        <end position="228"/>
    </location>
</feature>
<dbReference type="Proteomes" id="UP001177140">
    <property type="component" value="Unassembled WGS sequence"/>
</dbReference>
<evidence type="ECO:0000313" key="8">
    <source>
        <dbReference type="Proteomes" id="UP001177140"/>
    </source>
</evidence>
<dbReference type="PANTHER" id="PTHR47999">
    <property type="entry name" value="TRANSCRIPTION FACTOR MYB8-RELATED-RELATED"/>
    <property type="match status" value="1"/>
</dbReference>
<comment type="subcellular location">
    <subcellularLocation>
        <location evidence="1">Nucleus</location>
    </subcellularLocation>
</comment>
<dbReference type="InterPro" id="IPR017930">
    <property type="entry name" value="Myb_dom"/>
</dbReference>
<dbReference type="GO" id="GO:0003677">
    <property type="term" value="F:DNA binding"/>
    <property type="evidence" value="ECO:0007669"/>
    <property type="project" value="UniProtKB-KW"/>
</dbReference>
<evidence type="ECO:0000256" key="1">
    <source>
        <dbReference type="ARBA" id="ARBA00004123"/>
    </source>
</evidence>
<feature type="domain" description="HTH myb-type" evidence="6">
    <location>
        <begin position="25"/>
        <end position="81"/>
    </location>
</feature>
<dbReference type="PROSITE" id="PS51294">
    <property type="entry name" value="HTH_MYB"/>
    <property type="match status" value="2"/>
</dbReference>
<feature type="compositionally biased region" description="Polar residues" evidence="4">
    <location>
        <begin position="200"/>
        <end position="212"/>
    </location>
</feature>
<reference evidence="7" key="1">
    <citation type="submission" date="2022-03" db="EMBL/GenBank/DDBJ databases">
        <title>A functionally conserved STORR gene fusion in Papaver species that diverged 16.8 million years ago.</title>
        <authorList>
            <person name="Catania T."/>
        </authorList>
    </citation>
    <scope>NUCLEOTIDE SEQUENCE</scope>
    <source>
        <strain evidence="7">S-191538</strain>
    </source>
</reference>
<dbReference type="InterPro" id="IPR009057">
    <property type="entry name" value="Homeodomain-like_sf"/>
</dbReference>
<comment type="caution">
    <text evidence="7">The sequence shown here is derived from an EMBL/GenBank/DDBJ whole genome shotgun (WGS) entry which is preliminary data.</text>
</comment>
<keyword evidence="8" id="KW-1185">Reference proteome</keyword>
<evidence type="ECO:0000256" key="2">
    <source>
        <dbReference type="ARBA" id="ARBA00023125"/>
    </source>
</evidence>
<evidence type="ECO:0000259" key="5">
    <source>
        <dbReference type="PROSITE" id="PS50090"/>
    </source>
</evidence>
<dbReference type="PANTHER" id="PTHR47999:SF96">
    <property type="entry name" value="TRANSCRIPTION REPRESSOR MYB6-LIKE"/>
    <property type="match status" value="1"/>
</dbReference>
<feature type="domain" description="Myb-like" evidence="5">
    <location>
        <begin position="25"/>
        <end position="77"/>
    </location>
</feature>
<dbReference type="InterPro" id="IPR001005">
    <property type="entry name" value="SANT/Myb"/>
</dbReference>
<evidence type="ECO:0000256" key="3">
    <source>
        <dbReference type="ARBA" id="ARBA00023242"/>
    </source>
</evidence>
<gene>
    <name evidence="7" type="ORF">MKW94_027068</name>
</gene>
<dbReference type="EMBL" id="JAJJMA010035441">
    <property type="protein sequence ID" value="MCL7024515.1"/>
    <property type="molecule type" value="Genomic_DNA"/>
</dbReference>
<dbReference type="CDD" id="cd00167">
    <property type="entry name" value="SANT"/>
    <property type="match status" value="2"/>
</dbReference>
<protein>
    <submittedName>
        <fullName evidence="7">Uncharacterized protein</fullName>
    </submittedName>
</protein>
<evidence type="ECO:0000313" key="7">
    <source>
        <dbReference type="EMBL" id="MCL7024515.1"/>
    </source>
</evidence>
<proteinExistence type="predicted"/>
<feature type="domain" description="HTH myb-type" evidence="6">
    <location>
        <begin position="83"/>
        <end position="132"/>
    </location>
</feature>
<feature type="domain" description="Myb-like" evidence="5">
    <location>
        <begin position="78"/>
        <end position="128"/>
    </location>
</feature>
<sequence length="306" mass="35087">MHKSLFINLEKRLKFCVVSHSIFGIQDVGRGSWTATEDGILSDYIKTHGDGDWSDLPTKAGIKRSAKACRHRWFNYLRSDIMRGTISRVEQELIIRLQKLFGNNWPLIAGILSGRTANEIQNYWEAYLAKKIQDHSTSSSTRKSCIKFKVKKRTVTGTSVETQTQSQIVESRNKIQEHYTSSSTRKSCIKFRAKKRTVTGTSVETRTQSQIAESRDRNSGSTDQCKEMDLESRCPLRGRNLLQNNEMDGYHGGFSEFSPLWNFRGDDPLLYLNEMLQNWTGDDFPSDIDIESLIDVLGPEEDWLEE</sequence>
<dbReference type="Pfam" id="PF00249">
    <property type="entry name" value="Myb_DNA-binding"/>
    <property type="match status" value="2"/>
</dbReference>
<organism evidence="7 8">
    <name type="scientific">Papaver nudicaule</name>
    <name type="common">Iceland poppy</name>
    <dbReference type="NCBI Taxonomy" id="74823"/>
    <lineage>
        <taxon>Eukaryota</taxon>
        <taxon>Viridiplantae</taxon>
        <taxon>Streptophyta</taxon>
        <taxon>Embryophyta</taxon>
        <taxon>Tracheophyta</taxon>
        <taxon>Spermatophyta</taxon>
        <taxon>Magnoliopsida</taxon>
        <taxon>Ranunculales</taxon>
        <taxon>Papaveraceae</taxon>
        <taxon>Papaveroideae</taxon>
        <taxon>Papaver</taxon>
    </lineage>
</organism>
<dbReference type="SMART" id="SM00717">
    <property type="entry name" value="SANT"/>
    <property type="match status" value="2"/>
</dbReference>
<dbReference type="PROSITE" id="PS50090">
    <property type="entry name" value="MYB_LIKE"/>
    <property type="match status" value="2"/>
</dbReference>